<evidence type="ECO:0000313" key="1">
    <source>
        <dbReference type="EMBL" id="KAJ4710376.1"/>
    </source>
</evidence>
<protein>
    <submittedName>
        <fullName evidence="1">Flocculation protein FLO11-like</fullName>
    </submittedName>
</protein>
<organism evidence="1 2">
    <name type="scientific">Melia azedarach</name>
    <name type="common">Chinaberry tree</name>
    <dbReference type="NCBI Taxonomy" id="155640"/>
    <lineage>
        <taxon>Eukaryota</taxon>
        <taxon>Viridiplantae</taxon>
        <taxon>Streptophyta</taxon>
        <taxon>Embryophyta</taxon>
        <taxon>Tracheophyta</taxon>
        <taxon>Spermatophyta</taxon>
        <taxon>Magnoliopsida</taxon>
        <taxon>eudicotyledons</taxon>
        <taxon>Gunneridae</taxon>
        <taxon>Pentapetalae</taxon>
        <taxon>rosids</taxon>
        <taxon>malvids</taxon>
        <taxon>Sapindales</taxon>
        <taxon>Meliaceae</taxon>
        <taxon>Melia</taxon>
    </lineage>
</organism>
<name>A0ACC1XFW9_MELAZ</name>
<evidence type="ECO:0000313" key="2">
    <source>
        <dbReference type="Proteomes" id="UP001164539"/>
    </source>
</evidence>
<dbReference type="Proteomes" id="UP001164539">
    <property type="component" value="Chromosome 9"/>
</dbReference>
<sequence length="134" mass="14802">MECPRTPSFNNIVEARLLPRPPAVKRDMRSPAQMVSTSFLDLEWRRKMTDCISQTRELLDYVEECANAQTGKKSDSPGCIGHNKNSDPIKVNNGLSGTVVVEKKGEALIVHVKCPCGAGYEILLSGGISYYKLM</sequence>
<accession>A0ACC1XFW9</accession>
<keyword evidence="2" id="KW-1185">Reference proteome</keyword>
<gene>
    <name evidence="1" type="ORF">OWV82_016570</name>
</gene>
<comment type="caution">
    <text evidence="1">The sequence shown here is derived from an EMBL/GenBank/DDBJ whole genome shotgun (WGS) entry which is preliminary data.</text>
</comment>
<reference evidence="1 2" key="1">
    <citation type="journal article" date="2023" name="Science">
        <title>Complex scaffold remodeling in plant triterpene biosynthesis.</title>
        <authorList>
            <person name="De La Pena R."/>
            <person name="Hodgson H."/>
            <person name="Liu J.C."/>
            <person name="Stephenson M.J."/>
            <person name="Martin A.C."/>
            <person name="Owen C."/>
            <person name="Harkess A."/>
            <person name="Leebens-Mack J."/>
            <person name="Jimenez L.E."/>
            <person name="Osbourn A."/>
            <person name="Sattely E.S."/>
        </authorList>
    </citation>
    <scope>NUCLEOTIDE SEQUENCE [LARGE SCALE GENOMIC DNA]</scope>
    <source>
        <strain evidence="2">cv. JPN11</strain>
        <tissue evidence="1">Leaf</tissue>
    </source>
</reference>
<dbReference type="EMBL" id="CM051402">
    <property type="protein sequence ID" value="KAJ4710376.1"/>
    <property type="molecule type" value="Genomic_DNA"/>
</dbReference>
<proteinExistence type="predicted"/>